<dbReference type="AlphaFoldDB" id="A4JD18"/>
<dbReference type="HOGENOM" id="CLU_2341436_0_0_4"/>
<evidence type="ECO:0000313" key="2">
    <source>
        <dbReference type="Proteomes" id="UP000002287"/>
    </source>
</evidence>
<dbReference type="Proteomes" id="UP000002287">
    <property type="component" value="Chromosome 1"/>
</dbReference>
<accession>A4JD18</accession>
<dbReference type="eggNOG" id="COG4197">
    <property type="taxonomic scope" value="Bacteria"/>
</dbReference>
<name>A4JD18_BURVG</name>
<sequence length="97" mass="10785">MLYKKNLYRIDASACPSGNVMNDSIDRAVKHFGSMSAMARHLGLSSYTVIQQWKIAGRVPAEHCPNIERLCGGVVRCEDLNDRVDWAFVRASAQVTS</sequence>
<gene>
    <name evidence="1" type="ordered locus">Bcep1808_1160</name>
</gene>
<proteinExistence type="predicted"/>
<dbReference type="Pfam" id="PF15943">
    <property type="entry name" value="YdaS_toxin"/>
    <property type="match status" value="1"/>
</dbReference>
<organism evidence="1 2">
    <name type="scientific">Burkholderia vietnamiensis (strain G4 / LMG 22486)</name>
    <name type="common">Burkholderia cepacia (strain R1808)</name>
    <dbReference type="NCBI Taxonomy" id="269482"/>
    <lineage>
        <taxon>Bacteria</taxon>
        <taxon>Pseudomonadati</taxon>
        <taxon>Pseudomonadota</taxon>
        <taxon>Betaproteobacteria</taxon>
        <taxon>Burkholderiales</taxon>
        <taxon>Burkholderiaceae</taxon>
        <taxon>Burkholderia</taxon>
        <taxon>Burkholderia cepacia complex</taxon>
    </lineage>
</organism>
<dbReference type="InterPro" id="IPR010982">
    <property type="entry name" value="Lambda_DNA-bd_dom_sf"/>
</dbReference>
<dbReference type="GO" id="GO:0003677">
    <property type="term" value="F:DNA binding"/>
    <property type="evidence" value="ECO:0007669"/>
    <property type="project" value="InterPro"/>
</dbReference>
<evidence type="ECO:0000313" key="1">
    <source>
        <dbReference type="EMBL" id="ABO54171.1"/>
    </source>
</evidence>
<dbReference type="InterPro" id="IPR031856">
    <property type="entry name" value="YdaS_toxin-like"/>
</dbReference>
<dbReference type="SUPFAM" id="SSF47413">
    <property type="entry name" value="lambda repressor-like DNA-binding domains"/>
    <property type="match status" value="1"/>
</dbReference>
<dbReference type="EMBL" id="CP000614">
    <property type="protein sequence ID" value="ABO54171.1"/>
    <property type="molecule type" value="Genomic_DNA"/>
</dbReference>
<dbReference type="KEGG" id="bvi:Bcep1808_1160"/>
<protein>
    <recommendedName>
        <fullName evidence="3">Cro/Cl family transcriptional regulator</fullName>
    </recommendedName>
</protein>
<dbReference type="Gene3D" id="1.10.260.40">
    <property type="entry name" value="lambda repressor-like DNA-binding domains"/>
    <property type="match status" value="1"/>
</dbReference>
<evidence type="ECO:0008006" key="3">
    <source>
        <dbReference type="Google" id="ProtNLM"/>
    </source>
</evidence>
<reference evidence="2" key="1">
    <citation type="submission" date="2007-03" db="EMBL/GenBank/DDBJ databases">
        <title>Complete sequence of chromosome 1 of Burkholderia vietnamiensis G4.</title>
        <authorList>
            <consortium name="US DOE Joint Genome Institute"/>
            <person name="Copeland A."/>
            <person name="Lucas S."/>
            <person name="Lapidus A."/>
            <person name="Barry K."/>
            <person name="Detter J.C."/>
            <person name="Glavina del Rio T."/>
            <person name="Hammon N."/>
            <person name="Israni S."/>
            <person name="Dalin E."/>
            <person name="Tice H."/>
            <person name="Pitluck S."/>
            <person name="Chain P."/>
            <person name="Malfatti S."/>
            <person name="Shin M."/>
            <person name="Vergez L."/>
            <person name="Schmutz J."/>
            <person name="Larimer F."/>
            <person name="Land M."/>
            <person name="Hauser L."/>
            <person name="Kyrpides N."/>
            <person name="Tiedje J."/>
            <person name="Richardson P."/>
        </authorList>
    </citation>
    <scope>NUCLEOTIDE SEQUENCE [LARGE SCALE GENOMIC DNA]</scope>
    <source>
        <strain evidence="2">G4 / LMG 22486</strain>
    </source>
</reference>